<protein>
    <submittedName>
        <fullName evidence="2">Uncharacterized protein</fullName>
    </submittedName>
</protein>
<keyword evidence="1" id="KW-1133">Transmembrane helix</keyword>
<gene>
    <name evidence="2" type="ORF">C472_15244</name>
</gene>
<dbReference type="EMBL" id="AOJD01000078">
    <property type="protein sequence ID" value="ELZ32912.1"/>
    <property type="molecule type" value="Genomic_DNA"/>
</dbReference>
<feature type="transmembrane region" description="Helical" evidence="1">
    <location>
        <begin position="20"/>
        <end position="44"/>
    </location>
</feature>
<keyword evidence="3" id="KW-1185">Reference proteome</keyword>
<dbReference type="Proteomes" id="UP000011523">
    <property type="component" value="Unassembled WGS sequence"/>
</dbReference>
<reference evidence="2 3" key="1">
    <citation type="journal article" date="2014" name="PLoS Genet.">
        <title>Phylogenetically driven sequencing of extremely halophilic archaea reveals strategies for static and dynamic osmo-response.</title>
        <authorList>
            <person name="Becker E.A."/>
            <person name="Seitzer P.M."/>
            <person name="Tritt A."/>
            <person name="Larsen D."/>
            <person name="Krusor M."/>
            <person name="Yao A.I."/>
            <person name="Wu D."/>
            <person name="Madern D."/>
            <person name="Eisen J.A."/>
            <person name="Darling A.E."/>
            <person name="Facciotti M.T."/>
        </authorList>
    </citation>
    <scope>NUCLEOTIDE SEQUENCE [LARGE SCALE GENOMIC DNA]</scope>
    <source>
        <strain evidence="2 3">DSM 14210</strain>
    </source>
</reference>
<organism evidence="2 3">
    <name type="scientific">Halorubrum tebenquichense DSM 14210</name>
    <dbReference type="NCBI Taxonomy" id="1227485"/>
    <lineage>
        <taxon>Archaea</taxon>
        <taxon>Methanobacteriati</taxon>
        <taxon>Methanobacteriota</taxon>
        <taxon>Stenosarchaea group</taxon>
        <taxon>Halobacteria</taxon>
        <taxon>Halobacteriales</taxon>
        <taxon>Haloferacaceae</taxon>
        <taxon>Halorubrum</taxon>
    </lineage>
</organism>
<dbReference type="AlphaFoldDB" id="M0DDV2"/>
<sequence length="80" mass="8977">MSWSLIEDYKDEYQESGGSFHTTLIGPLVLGFCLLVVNIVVVGIARSLFYFQYPALFLLILINAVVVPILAWYPLRKAGL</sequence>
<evidence type="ECO:0000256" key="1">
    <source>
        <dbReference type="SAM" id="Phobius"/>
    </source>
</evidence>
<name>M0DDV2_9EURY</name>
<evidence type="ECO:0000313" key="2">
    <source>
        <dbReference type="EMBL" id="ELZ32912.1"/>
    </source>
</evidence>
<keyword evidence="1" id="KW-0812">Transmembrane</keyword>
<comment type="caution">
    <text evidence="2">The sequence shown here is derived from an EMBL/GenBank/DDBJ whole genome shotgun (WGS) entry which is preliminary data.</text>
</comment>
<feature type="transmembrane region" description="Helical" evidence="1">
    <location>
        <begin position="56"/>
        <end position="75"/>
    </location>
</feature>
<evidence type="ECO:0000313" key="3">
    <source>
        <dbReference type="Proteomes" id="UP000011523"/>
    </source>
</evidence>
<proteinExistence type="predicted"/>
<keyword evidence="1" id="KW-0472">Membrane</keyword>
<accession>M0DDV2</accession>